<dbReference type="GeneID" id="101647024"/>
<gene>
    <name evidence="2" type="primary">LOC101647024</name>
</gene>
<dbReference type="RefSeq" id="XP_004711172.1">
    <property type="nucleotide sequence ID" value="XM_004711115.2"/>
</dbReference>
<dbReference type="Proteomes" id="UP000694863">
    <property type="component" value="Unplaced"/>
</dbReference>
<evidence type="ECO:0000313" key="2">
    <source>
        <dbReference type="RefSeq" id="XP_004711172.1"/>
    </source>
</evidence>
<evidence type="ECO:0000313" key="1">
    <source>
        <dbReference type="Proteomes" id="UP000694863"/>
    </source>
</evidence>
<accession>A0ABM0IZ14</accession>
<sequence length="153" mass="16937">MGEFTEDHTKEFNKVASQLFDQTGDDKILHSQCGDMLRVLGQNPTNAELLKVLGNPKSGETNVKVLAFEHFLPVLQTAAKSKDQSTYEDDLEGLCMFDQEGKNGTIMGAEIWHVLVTLGENRTEEEVEMSVAGHKDSNGCVSYEELVRMVLTG</sequence>
<dbReference type="InterPro" id="IPR011992">
    <property type="entry name" value="EF-hand-dom_pair"/>
</dbReference>
<dbReference type="SUPFAM" id="SSF47473">
    <property type="entry name" value="EF-hand"/>
    <property type="match status" value="1"/>
</dbReference>
<keyword evidence="1" id="KW-1185">Reference proteome</keyword>
<reference evidence="2" key="1">
    <citation type="submission" date="2025-08" db="UniProtKB">
        <authorList>
            <consortium name="RefSeq"/>
        </authorList>
    </citation>
    <scope>IDENTIFICATION</scope>
</reference>
<protein>
    <submittedName>
        <fullName evidence="2">Myosin light polypeptide 6-like</fullName>
    </submittedName>
</protein>
<name>A0ABM0IZ14_ECHTE</name>
<dbReference type="Gene3D" id="1.10.238.10">
    <property type="entry name" value="EF-hand"/>
    <property type="match status" value="2"/>
</dbReference>
<dbReference type="PANTHER" id="PTHR23048:SF7">
    <property type="entry name" value="SIMILAR TO MYOSIN, LIGHT POLYPEPTIDE 6, ALKALI, SMOOTH MUSCLE AND NON-MUSCLE"/>
    <property type="match status" value="1"/>
</dbReference>
<proteinExistence type="predicted"/>
<dbReference type="PANTHER" id="PTHR23048">
    <property type="entry name" value="MYOSIN LIGHT CHAIN 1, 3"/>
    <property type="match status" value="1"/>
</dbReference>
<organism evidence="1 2">
    <name type="scientific">Echinops telfairi</name>
    <name type="common">Lesser hedgehog tenrec</name>
    <dbReference type="NCBI Taxonomy" id="9371"/>
    <lineage>
        <taxon>Eukaryota</taxon>
        <taxon>Metazoa</taxon>
        <taxon>Chordata</taxon>
        <taxon>Craniata</taxon>
        <taxon>Vertebrata</taxon>
        <taxon>Euteleostomi</taxon>
        <taxon>Mammalia</taxon>
        <taxon>Eutheria</taxon>
        <taxon>Afrotheria</taxon>
        <taxon>Tenrecidae</taxon>
        <taxon>Tenrecinae</taxon>
        <taxon>Echinops</taxon>
    </lineage>
</organism>
<dbReference type="InterPro" id="IPR050230">
    <property type="entry name" value="CALM/Myosin/TropC-like"/>
</dbReference>